<dbReference type="OrthoDB" id="448053at2759"/>
<evidence type="ECO:0000313" key="3">
    <source>
        <dbReference type="Proteomes" id="UP000604046"/>
    </source>
</evidence>
<evidence type="ECO:0000256" key="1">
    <source>
        <dbReference type="SAM" id="MobiDB-lite"/>
    </source>
</evidence>
<gene>
    <name evidence="2" type="ORF">SNAT2548_LOCUS26050</name>
</gene>
<reference evidence="2" key="1">
    <citation type="submission" date="2021-02" db="EMBL/GenBank/DDBJ databases">
        <authorList>
            <person name="Dougan E. K."/>
            <person name="Rhodes N."/>
            <person name="Thang M."/>
            <person name="Chan C."/>
        </authorList>
    </citation>
    <scope>NUCLEOTIDE SEQUENCE</scope>
</reference>
<name>A0A812SAE5_9DINO</name>
<keyword evidence="3" id="KW-1185">Reference proteome</keyword>
<feature type="region of interest" description="Disordered" evidence="1">
    <location>
        <begin position="298"/>
        <end position="330"/>
    </location>
</feature>
<proteinExistence type="predicted"/>
<feature type="compositionally biased region" description="Polar residues" evidence="1">
    <location>
        <begin position="309"/>
        <end position="320"/>
    </location>
</feature>
<dbReference type="Proteomes" id="UP000604046">
    <property type="component" value="Unassembled WGS sequence"/>
</dbReference>
<comment type="caution">
    <text evidence="2">The sequence shown here is derived from an EMBL/GenBank/DDBJ whole genome shotgun (WGS) entry which is preliminary data.</text>
</comment>
<accession>A0A812SAE5</accession>
<organism evidence="2 3">
    <name type="scientific">Symbiodinium natans</name>
    <dbReference type="NCBI Taxonomy" id="878477"/>
    <lineage>
        <taxon>Eukaryota</taxon>
        <taxon>Sar</taxon>
        <taxon>Alveolata</taxon>
        <taxon>Dinophyceae</taxon>
        <taxon>Suessiales</taxon>
        <taxon>Symbiodiniaceae</taxon>
        <taxon>Symbiodinium</taxon>
    </lineage>
</organism>
<dbReference type="AlphaFoldDB" id="A0A812SAE5"/>
<dbReference type="EMBL" id="CAJNDS010002415">
    <property type="protein sequence ID" value="CAE7466402.1"/>
    <property type="molecule type" value="Genomic_DNA"/>
</dbReference>
<evidence type="ECO:0000313" key="2">
    <source>
        <dbReference type="EMBL" id="CAE7466402.1"/>
    </source>
</evidence>
<sequence>MVKKPEPTPLCSNALVDTAAEDGVIGDRALHKLTQELQRYNLRPVEALAAQRLCCELWIYPLLWQGNKECFMNVLQDSDAFCTPPLLPISYLEAVKAVIDLESGMIRLPSGLSSPMTRLQSGHRAVDILQFHKQPWELPKEYFVNGRDPFRIDSTTSQTSVVLPAMQVERSMSLTSTPASNWEQYPPWTHDAIFDCASCWHSEPKVQGFLQVQPGIFHLVHELLGWQHHLVCPEDLGLDRVRHLTSERHTLAVRPSCEPQHIRDSWMSPSTARQPVTQPYIGRVFFQEMDAATAVAPLESGTSLEPPDNDSTNGPRSAFQSSPGGGSAGGSAVLAGTAVAALVVHAWTNRGV</sequence>
<protein>
    <submittedName>
        <fullName evidence="2">Uncharacterized protein</fullName>
    </submittedName>
</protein>